<organism evidence="1 2">
    <name type="scientific">Streptomyces montanisoli</name>
    <dbReference type="NCBI Taxonomy" id="2798581"/>
    <lineage>
        <taxon>Bacteria</taxon>
        <taxon>Bacillati</taxon>
        <taxon>Actinomycetota</taxon>
        <taxon>Actinomycetes</taxon>
        <taxon>Kitasatosporales</taxon>
        <taxon>Streptomycetaceae</taxon>
        <taxon>Streptomyces</taxon>
    </lineage>
</organism>
<dbReference type="RefSeq" id="WP_209342827.1">
    <property type="nucleotide sequence ID" value="NZ_JAGIQL010000109.1"/>
</dbReference>
<gene>
    <name evidence="1" type="ORF">JFN87_22925</name>
</gene>
<evidence type="ECO:0000313" key="1">
    <source>
        <dbReference type="EMBL" id="MBP0460324.1"/>
    </source>
</evidence>
<evidence type="ECO:0008006" key="3">
    <source>
        <dbReference type="Google" id="ProtNLM"/>
    </source>
</evidence>
<proteinExistence type="predicted"/>
<sequence length="213" mass="23781">MSEQLPSGGIELSPGEIEALHTRWSSCWTPHEVARRMAGIGTPWYVAAGWALDLFRGGQARAHGDIEIAVPAASFPAVRRRFPEYVFDAAGSGHIWEDAPPEALAAVHQTWLRDPATGNYLLDVFREPHDGDTWICRRDEAIRLPYRDIVHHTRDGVPYLAPELALLFKAKHLRGKDQADFEATVPHMAPPQRETLAGLLTRVHPGHPWIAEL</sequence>
<dbReference type="InterPro" id="IPR019646">
    <property type="entry name" value="Aminoglyc_AdlTrfase"/>
</dbReference>
<dbReference type="Proteomes" id="UP000670475">
    <property type="component" value="Unassembled WGS sequence"/>
</dbReference>
<keyword evidence="2" id="KW-1185">Reference proteome</keyword>
<name>A0A940MFK8_9ACTN</name>
<dbReference type="EMBL" id="JAGIQL010000109">
    <property type="protein sequence ID" value="MBP0460324.1"/>
    <property type="molecule type" value="Genomic_DNA"/>
</dbReference>
<dbReference type="Pfam" id="PF10706">
    <property type="entry name" value="Aminoglyc_resit"/>
    <property type="match status" value="1"/>
</dbReference>
<accession>A0A940MFK8</accession>
<comment type="caution">
    <text evidence="1">The sequence shown here is derived from an EMBL/GenBank/DDBJ whole genome shotgun (WGS) entry which is preliminary data.</text>
</comment>
<evidence type="ECO:0000313" key="2">
    <source>
        <dbReference type="Proteomes" id="UP000670475"/>
    </source>
</evidence>
<protein>
    <recommendedName>
        <fullName evidence="3">Amino acid transporter</fullName>
    </recommendedName>
</protein>
<reference evidence="1" key="1">
    <citation type="submission" date="2021-03" db="EMBL/GenBank/DDBJ databases">
        <title>Whole genome sequence of Streptomyces bomunensis MMS17-BM035.</title>
        <authorList>
            <person name="Lee J.H."/>
        </authorList>
    </citation>
    <scope>NUCLEOTIDE SEQUENCE</scope>
    <source>
        <strain evidence="1">MMS17-BM035</strain>
    </source>
</reference>
<dbReference type="Gene3D" id="3.30.460.40">
    <property type="match status" value="1"/>
</dbReference>
<dbReference type="AlphaFoldDB" id="A0A940MFK8"/>